<dbReference type="AlphaFoldDB" id="A0A9P5YSD0"/>
<dbReference type="Proteomes" id="UP000807469">
    <property type="component" value="Unassembled WGS sequence"/>
</dbReference>
<feature type="transmembrane region" description="Helical" evidence="1">
    <location>
        <begin position="15"/>
        <end position="38"/>
    </location>
</feature>
<feature type="transmembrane region" description="Helical" evidence="1">
    <location>
        <begin position="58"/>
        <end position="78"/>
    </location>
</feature>
<dbReference type="PANTHER" id="PTHR40465:SF1">
    <property type="entry name" value="DUF6534 DOMAIN-CONTAINING PROTEIN"/>
    <property type="match status" value="1"/>
</dbReference>
<dbReference type="PANTHER" id="PTHR40465">
    <property type="entry name" value="CHROMOSOME 1, WHOLE GENOME SHOTGUN SEQUENCE"/>
    <property type="match status" value="1"/>
</dbReference>
<comment type="caution">
    <text evidence="2">The sequence shown here is derived from an EMBL/GenBank/DDBJ whole genome shotgun (WGS) entry which is preliminary data.</text>
</comment>
<feature type="transmembrane region" description="Helical" evidence="1">
    <location>
        <begin position="126"/>
        <end position="145"/>
    </location>
</feature>
<dbReference type="OrthoDB" id="2535105at2759"/>
<dbReference type="EMBL" id="MU155418">
    <property type="protein sequence ID" value="KAF9473759.1"/>
    <property type="molecule type" value="Genomic_DNA"/>
</dbReference>
<proteinExistence type="predicted"/>
<keyword evidence="3" id="KW-1185">Reference proteome</keyword>
<evidence type="ECO:0000256" key="1">
    <source>
        <dbReference type="SAM" id="Phobius"/>
    </source>
</evidence>
<feature type="transmembrane region" description="Helical" evidence="1">
    <location>
        <begin position="165"/>
        <end position="190"/>
    </location>
</feature>
<keyword evidence="1" id="KW-1133">Transmembrane helix</keyword>
<organism evidence="2 3">
    <name type="scientific">Pholiota conissans</name>
    <dbReference type="NCBI Taxonomy" id="109636"/>
    <lineage>
        <taxon>Eukaryota</taxon>
        <taxon>Fungi</taxon>
        <taxon>Dikarya</taxon>
        <taxon>Basidiomycota</taxon>
        <taxon>Agaricomycotina</taxon>
        <taxon>Agaricomycetes</taxon>
        <taxon>Agaricomycetidae</taxon>
        <taxon>Agaricales</taxon>
        <taxon>Agaricineae</taxon>
        <taxon>Strophariaceae</taxon>
        <taxon>Pholiota</taxon>
    </lineage>
</organism>
<sequence length="215" mass="24367">MSTQLIPTLQMNLGALLIGVLVSCFLFGIVTLQMYLYYMKFPNDSIRLKSMYVAVLKLSCRVCELGLTICVCHILYYLTIVGYGEPRYFFTLPASLASAVIFSGIIGPIVQMFFAERIRKISGGKLIISILCWIMAWFRLVMSFVTAAKTIRINSITEFQVQCKWLLTTVLAVCVAVDFVIAVSLCYYLTKRKAQSMERKANFSIIYLQLLLIIL</sequence>
<keyword evidence="1" id="KW-0812">Transmembrane</keyword>
<protein>
    <submittedName>
        <fullName evidence="2">Uncharacterized protein</fullName>
    </submittedName>
</protein>
<accession>A0A9P5YSD0</accession>
<reference evidence="2" key="1">
    <citation type="submission" date="2020-11" db="EMBL/GenBank/DDBJ databases">
        <authorList>
            <consortium name="DOE Joint Genome Institute"/>
            <person name="Ahrendt S."/>
            <person name="Riley R."/>
            <person name="Andreopoulos W."/>
            <person name="Labutti K."/>
            <person name="Pangilinan J."/>
            <person name="Ruiz-Duenas F.J."/>
            <person name="Barrasa J.M."/>
            <person name="Sanchez-Garcia M."/>
            <person name="Camarero S."/>
            <person name="Miyauchi S."/>
            <person name="Serrano A."/>
            <person name="Linde D."/>
            <person name="Babiker R."/>
            <person name="Drula E."/>
            <person name="Ayuso-Fernandez I."/>
            <person name="Pacheco R."/>
            <person name="Padilla G."/>
            <person name="Ferreira P."/>
            <person name="Barriuso J."/>
            <person name="Kellner H."/>
            <person name="Castanera R."/>
            <person name="Alfaro M."/>
            <person name="Ramirez L."/>
            <person name="Pisabarro A.G."/>
            <person name="Kuo A."/>
            <person name="Tritt A."/>
            <person name="Lipzen A."/>
            <person name="He G."/>
            <person name="Yan M."/>
            <person name="Ng V."/>
            <person name="Cullen D."/>
            <person name="Martin F."/>
            <person name="Rosso M.-N."/>
            <person name="Henrissat B."/>
            <person name="Hibbett D."/>
            <person name="Martinez A.T."/>
            <person name="Grigoriev I.V."/>
        </authorList>
    </citation>
    <scope>NUCLEOTIDE SEQUENCE</scope>
    <source>
        <strain evidence="2">CIRM-BRFM 674</strain>
    </source>
</reference>
<evidence type="ECO:0000313" key="3">
    <source>
        <dbReference type="Proteomes" id="UP000807469"/>
    </source>
</evidence>
<evidence type="ECO:0000313" key="2">
    <source>
        <dbReference type="EMBL" id="KAF9473759.1"/>
    </source>
</evidence>
<feature type="transmembrane region" description="Helical" evidence="1">
    <location>
        <begin position="90"/>
        <end position="114"/>
    </location>
</feature>
<gene>
    <name evidence="2" type="ORF">BDN70DRAFT_963613</name>
</gene>
<name>A0A9P5YSD0_9AGAR</name>
<keyword evidence="1" id="KW-0472">Membrane</keyword>